<dbReference type="Proteomes" id="UP001365405">
    <property type="component" value="Unassembled WGS sequence"/>
</dbReference>
<dbReference type="Gene3D" id="3.40.1410.10">
    <property type="entry name" value="Chorismate lyase-like"/>
    <property type="match status" value="1"/>
</dbReference>
<evidence type="ECO:0000313" key="2">
    <source>
        <dbReference type="Proteomes" id="UP001365405"/>
    </source>
</evidence>
<accession>A0ABU9CL52</accession>
<dbReference type="SUPFAM" id="SSF64288">
    <property type="entry name" value="Chorismate lyase-like"/>
    <property type="match status" value="1"/>
</dbReference>
<keyword evidence="2" id="KW-1185">Reference proteome</keyword>
<dbReference type="RefSeq" id="WP_341412261.1">
    <property type="nucleotide sequence ID" value="NZ_JBBUTH010000009.1"/>
</dbReference>
<dbReference type="InterPro" id="IPR028978">
    <property type="entry name" value="Chorismate_lyase_/UTRA_dom_sf"/>
</dbReference>
<dbReference type="EMBL" id="JBBUTH010000009">
    <property type="protein sequence ID" value="MEK8052557.1"/>
    <property type="molecule type" value="Genomic_DNA"/>
</dbReference>
<organism evidence="1 2">
    <name type="scientific">Pseudaquabacterium inlustre</name>
    <dbReference type="NCBI Taxonomy" id="2984192"/>
    <lineage>
        <taxon>Bacteria</taxon>
        <taxon>Pseudomonadati</taxon>
        <taxon>Pseudomonadota</taxon>
        <taxon>Betaproteobacteria</taxon>
        <taxon>Burkholderiales</taxon>
        <taxon>Sphaerotilaceae</taxon>
        <taxon>Pseudaquabacterium</taxon>
    </lineage>
</organism>
<comment type="caution">
    <text evidence="1">The sequence shown here is derived from an EMBL/GenBank/DDBJ whole genome shotgun (WGS) entry which is preliminary data.</text>
</comment>
<evidence type="ECO:0000313" key="1">
    <source>
        <dbReference type="EMBL" id="MEK8052557.1"/>
    </source>
</evidence>
<name>A0ABU9CL52_9BURK</name>
<protein>
    <submittedName>
        <fullName evidence="1">Chorismate pyruvate-lyase family protein</fullName>
    </submittedName>
</protein>
<keyword evidence="1" id="KW-0670">Pyruvate</keyword>
<dbReference type="Pfam" id="PF01947">
    <property type="entry name" value="Rv2949c-like"/>
    <property type="match status" value="1"/>
</dbReference>
<gene>
    <name evidence="1" type="ORF">AACH10_20060</name>
</gene>
<sequence>MPQTLTRDEVARHPDLSLFQKVLLLTDGSVTEMLSVYHGGRPISARKLGQWLHEDAPPAVLLAAPGTDATAATPALQAPNPWLERRIVLEVGPPDAAQPLVHAASAFRLDGLSAVTRHGLLHTDTPIGALWLAERCEMHREIIDWRLHTDAAVAERLGLPAGAPLASRQYRLWQGGRAMGWIQEQFALTAFRR</sequence>
<dbReference type="InterPro" id="IPR002800">
    <property type="entry name" value="Rv2949c-like"/>
</dbReference>
<proteinExistence type="predicted"/>
<reference evidence="1 2" key="1">
    <citation type="submission" date="2024-04" db="EMBL/GenBank/DDBJ databases">
        <title>Novel species of the genus Ideonella isolated from streams.</title>
        <authorList>
            <person name="Lu H."/>
        </authorList>
    </citation>
    <scope>NUCLEOTIDE SEQUENCE [LARGE SCALE GENOMIC DNA]</scope>
    <source>
        <strain evidence="1 2">DXS22W</strain>
    </source>
</reference>